<protein>
    <recommendedName>
        <fullName evidence="2">Isochorismatase-like domain-containing protein</fullName>
    </recommendedName>
</protein>
<dbReference type="InterPro" id="IPR036380">
    <property type="entry name" value="Isochorismatase-like_sf"/>
</dbReference>
<dbReference type="GO" id="GO:0016787">
    <property type="term" value="F:hydrolase activity"/>
    <property type="evidence" value="ECO:0007669"/>
    <property type="project" value="UniProtKB-KW"/>
</dbReference>
<accession>A0A1F5R4V1</accession>
<dbReference type="Gene3D" id="3.40.50.850">
    <property type="entry name" value="Isochorismatase-like"/>
    <property type="match status" value="1"/>
</dbReference>
<dbReference type="SUPFAM" id="SSF52499">
    <property type="entry name" value="Isochorismatase-like hydrolases"/>
    <property type="match status" value="1"/>
</dbReference>
<evidence type="ECO:0000313" key="4">
    <source>
        <dbReference type="Proteomes" id="UP000177230"/>
    </source>
</evidence>
<reference evidence="3 4" key="1">
    <citation type="journal article" date="2016" name="Nat. Commun.">
        <title>Thousands of microbial genomes shed light on interconnected biogeochemical processes in an aquifer system.</title>
        <authorList>
            <person name="Anantharaman K."/>
            <person name="Brown C.T."/>
            <person name="Hug L.A."/>
            <person name="Sharon I."/>
            <person name="Castelle C.J."/>
            <person name="Probst A.J."/>
            <person name="Thomas B.C."/>
            <person name="Singh A."/>
            <person name="Wilkins M.J."/>
            <person name="Karaoz U."/>
            <person name="Brodie E.L."/>
            <person name="Williams K.H."/>
            <person name="Hubbard S.S."/>
            <person name="Banfield J.F."/>
        </authorList>
    </citation>
    <scope>NUCLEOTIDE SEQUENCE [LARGE SCALE GENOMIC DNA]</scope>
</reference>
<dbReference type="EMBL" id="MFFM01000040">
    <property type="protein sequence ID" value="OGF09456.1"/>
    <property type="molecule type" value="Genomic_DNA"/>
</dbReference>
<evidence type="ECO:0000259" key="2">
    <source>
        <dbReference type="Pfam" id="PF00857"/>
    </source>
</evidence>
<sequence length="181" mass="20087">MNPALLIIDFQKTFLSGDPHTVRSLEQAKAYINSAIELFRERNLPVVCVQHLSPKDGLAPGDPGYEIPEGLKILPTDIHLQKEHGNSFHQTKLCQVLKDLRVDTIFLAGFRAEYCVLSTYRGAQDEGFAAIMIRNALASPSHENIRFVECISDVVSVSNLKYLLSEDALPAVSNNISHEAQ</sequence>
<name>A0A1F5R4V1_9BACT</name>
<dbReference type="PANTHER" id="PTHR43540:SF6">
    <property type="entry name" value="ISOCHORISMATASE-LIKE DOMAIN-CONTAINING PROTEIN"/>
    <property type="match status" value="1"/>
</dbReference>
<organism evidence="3 4">
    <name type="scientific">Candidatus Edwardsbacteria bacterium GWF2_54_11</name>
    <dbReference type="NCBI Taxonomy" id="1817851"/>
    <lineage>
        <taxon>Bacteria</taxon>
        <taxon>Candidatus Edwardsiibacteriota</taxon>
    </lineage>
</organism>
<dbReference type="InterPro" id="IPR050272">
    <property type="entry name" value="Isochorismatase-like_hydrls"/>
</dbReference>
<comment type="caution">
    <text evidence="3">The sequence shown here is derived from an EMBL/GenBank/DDBJ whole genome shotgun (WGS) entry which is preliminary data.</text>
</comment>
<dbReference type="PANTHER" id="PTHR43540">
    <property type="entry name" value="PEROXYUREIDOACRYLATE/UREIDOACRYLATE AMIDOHYDROLASE-RELATED"/>
    <property type="match status" value="1"/>
</dbReference>
<keyword evidence="1" id="KW-0378">Hydrolase</keyword>
<dbReference type="InterPro" id="IPR000868">
    <property type="entry name" value="Isochorismatase-like_dom"/>
</dbReference>
<proteinExistence type="predicted"/>
<evidence type="ECO:0000313" key="3">
    <source>
        <dbReference type="EMBL" id="OGF09456.1"/>
    </source>
</evidence>
<feature type="domain" description="Isochorismatase-like" evidence="2">
    <location>
        <begin position="4"/>
        <end position="144"/>
    </location>
</feature>
<dbReference type="AlphaFoldDB" id="A0A1F5R4V1"/>
<dbReference type="Pfam" id="PF00857">
    <property type="entry name" value="Isochorismatase"/>
    <property type="match status" value="1"/>
</dbReference>
<gene>
    <name evidence="3" type="ORF">A2024_01705</name>
</gene>
<dbReference type="Proteomes" id="UP000177230">
    <property type="component" value="Unassembled WGS sequence"/>
</dbReference>
<evidence type="ECO:0000256" key="1">
    <source>
        <dbReference type="ARBA" id="ARBA00022801"/>
    </source>
</evidence>